<keyword evidence="3" id="KW-1185">Reference proteome</keyword>
<proteinExistence type="predicted"/>
<accession>A0A0C2X6M9</accession>
<dbReference type="OrthoDB" id="3263727at2759"/>
<protein>
    <submittedName>
        <fullName evidence="2">Uncharacterized protein</fullName>
    </submittedName>
</protein>
<organism evidence="2 3">
    <name type="scientific">Serendipita vermifera MAFF 305830</name>
    <dbReference type="NCBI Taxonomy" id="933852"/>
    <lineage>
        <taxon>Eukaryota</taxon>
        <taxon>Fungi</taxon>
        <taxon>Dikarya</taxon>
        <taxon>Basidiomycota</taxon>
        <taxon>Agaricomycotina</taxon>
        <taxon>Agaricomycetes</taxon>
        <taxon>Sebacinales</taxon>
        <taxon>Serendipitaceae</taxon>
        <taxon>Serendipita</taxon>
    </lineage>
</organism>
<feature type="compositionally biased region" description="Low complexity" evidence="1">
    <location>
        <begin position="158"/>
        <end position="174"/>
    </location>
</feature>
<dbReference type="Proteomes" id="UP000054097">
    <property type="component" value="Unassembled WGS sequence"/>
</dbReference>
<feature type="region of interest" description="Disordered" evidence="1">
    <location>
        <begin position="1"/>
        <end position="30"/>
    </location>
</feature>
<reference evidence="2 3" key="1">
    <citation type="submission" date="2014-04" db="EMBL/GenBank/DDBJ databases">
        <authorList>
            <consortium name="DOE Joint Genome Institute"/>
            <person name="Kuo A."/>
            <person name="Zuccaro A."/>
            <person name="Kohler A."/>
            <person name="Nagy L.G."/>
            <person name="Floudas D."/>
            <person name="Copeland A."/>
            <person name="Barry K.W."/>
            <person name="Cichocki N."/>
            <person name="Veneault-Fourrey C."/>
            <person name="LaButti K."/>
            <person name="Lindquist E.A."/>
            <person name="Lipzen A."/>
            <person name="Lundell T."/>
            <person name="Morin E."/>
            <person name="Murat C."/>
            <person name="Sun H."/>
            <person name="Tunlid A."/>
            <person name="Henrissat B."/>
            <person name="Grigoriev I.V."/>
            <person name="Hibbett D.S."/>
            <person name="Martin F."/>
            <person name="Nordberg H.P."/>
            <person name="Cantor M.N."/>
            <person name="Hua S.X."/>
        </authorList>
    </citation>
    <scope>NUCLEOTIDE SEQUENCE [LARGE SCALE GENOMIC DNA]</scope>
    <source>
        <strain evidence="2 3">MAFF 305830</strain>
    </source>
</reference>
<reference evidence="3" key="2">
    <citation type="submission" date="2015-01" db="EMBL/GenBank/DDBJ databases">
        <title>Evolutionary Origins and Diversification of the Mycorrhizal Mutualists.</title>
        <authorList>
            <consortium name="DOE Joint Genome Institute"/>
            <consortium name="Mycorrhizal Genomics Consortium"/>
            <person name="Kohler A."/>
            <person name="Kuo A."/>
            <person name="Nagy L.G."/>
            <person name="Floudas D."/>
            <person name="Copeland A."/>
            <person name="Barry K.W."/>
            <person name="Cichocki N."/>
            <person name="Veneault-Fourrey C."/>
            <person name="LaButti K."/>
            <person name="Lindquist E.A."/>
            <person name="Lipzen A."/>
            <person name="Lundell T."/>
            <person name="Morin E."/>
            <person name="Murat C."/>
            <person name="Riley R."/>
            <person name="Ohm R."/>
            <person name="Sun H."/>
            <person name="Tunlid A."/>
            <person name="Henrissat B."/>
            <person name="Grigoriev I.V."/>
            <person name="Hibbett D.S."/>
            <person name="Martin F."/>
        </authorList>
    </citation>
    <scope>NUCLEOTIDE SEQUENCE [LARGE SCALE GENOMIC DNA]</scope>
    <source>
        <strain evidence="3">MAFF 305830</strain>
    </source>
</reference>
<feature type="region of interest" description="Disordered" evidence="1">
    <location>
        <begin position="158"/>
        <end position="184"/>
    </location>
</feature>
<dbReference type="HOGENOM" id="CLU_1469070_0_0_1"/>
<dbReference type="AlphaFoldDB" id="A0A0C2X6M9"/>
<evidence type="ECO:0000313" key="2">
    <source>
        <dbReference type="EMBL" id="KIM33738.1"/>
    </source>
</evidence>
<evidence type="ECO:0000256" key="1">
    <source>
        <dbReference type="SAM" id="MobiDB-lite"/>
    </source>
</evidence>
<gene>
    <name evidence="2" type="ORF">M408DRAFT_325346</name>
</gene>
<sequence length="184" mass="20293">MASSNSLWWSLPPEPRRKRARTTRQPAEPGFTDEELQYLETTLSIIESISIDTLGLNNNDTDVMSAKTQIEEAARSSQSTSDVKAHQSSAWNRLQRSLSDARLWAVTHPNTVAMSLVFIASVLLTRTEVRSIQALIGLACLFAGLKIMAATEDGFELPPRYSSSSRASSIPPSAVRQIEKDQES</sequence>
<evidence type="ECO:0000313" key="3">
    <source>
        <dbReference type="Proteomes" id="UP000054097"/>
    </source>
</evidence>
<name>A0A0C2X6M9_SERVB</name>
<dbReference type="EMBL" id="KN824277">
    <property type="protein sequence ID" value="KIM33738.1"/>
    <property type="molecule type" value="Genomic_DNA"/>
</dbReference>